<feature type="transmembrane region" description="Helical" evidence="6">
    <location>
        <begin position="146"/>
        <end position="165"/>
    </location>
</feature>
<comment type="caution">
    <text evidence="8">The sequence shown here is derived from an EMBL/GenBank/DDBJ whole genome shotgun (WGS) entry which is preliminary data.</text>
</comment>
<accession>A0AAE0H8F9</accession>
<evidence type="ECO:0000256" key="2">
    <source>
        <dbReference type="ARBA" id="ARBA00022692"/>
    </source>
</evidence>
<feature type="transmembrane region" description="Helical" evidence="6">
    <location>
        <begin position="84"/>
        <end position="106"/>
    </location>
</feature>
<evidence type="ECO:0000256" key="3">
    <source>
        <dbReference type="ARBA" id="ARBA00022989"/>
    </source>
</evidence>
<evidence type="ECO:0000256" key="1">
    <source>
        <dbReference type="ARBA" id="ARBA00004141"/>
    </source>
</evidence>
<feature type="transmembrane region" description="Helical" evidence="6">
    <location>
        <begin position="350"/>
        <end position="374"/>
    </location>
</feature>
<feature type="domain" description="Major facilitator superfamily (MFS) profile" evidence="7">
    <location>
        <begin position="81"/>
        <end position="586"/>
    </location>
</feature>
<keyword evidence="3 6" id="KW-1133">Transmembrane helix</keyword>
<feature type="transmembrane region" description="Helical" evidence="6">
    <location>
        <begin position="386"/>
        <end position="407"/>
    </location>
</feature>
<feature type="transmembrane region" description="Helical" evidence="6">
    <location>
        <begin position="311"/>
        <end position="330"/>
    </location>
</feature>
<feature type="compositionally biased region" description="Polar residues" evidence="5">
    <location>
        <begin position="1"/>
        <end position="16"/>
    </location>
</feature>
<evidence type="ECO:0000256" key="6">
    <source>
        <dbReference type="SAM" id="Phobius"/>
    </source>
</evidence>
<feature type="compositionally biased region" description="Acidic residues" evidence="5">
    <location>
        <begin position="59"/>
        <end position="71"/>
    </location>
</feature>
<dbReference type="GeneID" id="87843826"/>
<gene>
    <name evidence="8" type="ORF">B0H64DRAFT_445909</name>
</gene>
<feature type="transmembrane region" description="Helical" evidence="6">
    <location>
        <begin position="171"/>
        <end position="192"/>
    </location>
</feature>
<dbReference type="PANTHER" id="PTHR23501:SF33">
    <property type="entry name" value="MAJOR FACILITATOR SUPERFAMILY (MFS) PROFILE DOMAIN-CONTAINING PROTEIN"/>
    <property type="match status" value="1"/>
</dbReference>
<dbReference type="PANTHER" id="PTHR23501">
    <property type="entry name" value="MAJOR FACILITATOR SUPERFAMILY"/>
    <property type="match status" value="1"/>
</dbReference>
<evidence type="ECO:0000256" key="4">
    <source>
        <dbReference type="ARBA" id="ARBA00023136"/>
    </source>
</evidence>
<evidence type="ECO:0000259" key="7">
    <source>
        <dbReference type="PROSITE" id="PS50850"/>
    </source>
</evidence>
<dbReference type="InterPro" id="IPR020846">
    <property type="entry name" value="MFS_dom"/>
</dbReference>
<comment type="subcellular location">
    <subcellularLocation>
        <location evidence="1">Membrane</location>
        <topology evidence="1">Multi-pass membrane protein</topology>
    </subcellularLocation>
</comment>
<dbReference type="Proteomes" id="UP001278766">
    <property type="component" value="Unassembled WGS sequence"/>
</dbReference>
<sequence length="587" mass="62333">MVQHLNTTGDQPSEQSPLLGKAVDANGHGTVSVSAAEVPAQRSLAGNGTNGSILKAGTDDEESQGEGETEEGIDRSHVARIISVLLIGIFVAHADGSILLATHPIIASEFNDLENSSWLITGFALAGAATQTLYGKLSDIYGRKSLVITAYVIFVVGCAIVGMGQTMWQVILGRVISGAGASGMAGLVSILITDLLPIREVAQWRAYVNLVATLGRSIGGPLGGWLVDVIGWRWSFFGQIPPVILAIILVTVSLPSPPPGVEPSDTINNTATQKSKLSRVDFKGSVLFALAILALLLPIELGGVKLPWSHPAIIALFAFSPVLLFIFVAVEKRQAEPILPLEIFHRRDAVLSFAILGLQIAAQLGLMFSVPLYFQITTRASNTVSGAHLVPAVVGNALGGLISGLLIKRSGRYKTLIIIAVALSSFSYLLLMLRWHGNTNFWESLYIFPSGFGTGVAQSAVFVSLQAVVADPSHLAPAISFMYLISTVALTIGLPLSNAVMQTVLRRVLRGRLLGLGVGAGEVAKIIESTVSDVDFVDRVTGSVREAVVSSYVDGLWWSHGVSFLFSATAFVLALFIRQRRLDGPRA</sequence>
<dbReference type="PROSITE" id="PS50850">
    <property type="entry name" value="MFS"/>
    <property type="match status" value="1"/>
</dbReference>
<feature type="region of interest" description="Disordered" evidence="5">
    <location>
        <begin position="36"/>
        <end position="72"/>
    </location>
</feature>
<feature type="transmembrane region" description="Helical" evidence="6">
    <location>
        <begin position="416"/>
        <end position="435"/>
    </location>
</feature>
<feature type="transmembrane region" description="Helical" evidence="6">
    <location>
        <begin position="557"/>
        <end position="577"/>
    </location>
</feature>
<evidence type="ECO:0000313" key="8">
    <source>
        <dbReference type="EMBL" id="KAK3291893.1"/>
    </source>
</evidence>
<organism evidence="8 9">
    <name type="scientific">Chaetomium fimeti</name>
    <dbReference type="NCBI Taxonomy" id="1854472"/>
    <lineage>
        <taxon>Eukaryota</taxon>
        <taxon>Fungi</taxon>
        <taxon>Dikarya</taxon>
        <taxon>Ascomycota</taxon>
        <taxon>Pezizomycotina</taxon>
        <taxon>Sordariomycetes</taxon>
        <taxon>Sordariomycetidae</taxon>
        <taxon>Sordariales</taxon>
        <taxon>Chaetomiaceae</taxon>
        <taxon>Chaetomium</taxon>
    </lineage>
</organism>
<feature type="transmembrane region" description="Helical" evidence="6">
    <location>
        <begin position="481"/>
        <end position="501"/>
    </location>
</feature>
<dbReference type="Pfam" id="PF07690">
    <property type="entry name" value="MFS_1"/>
    <property type="match status" value="1"/>
</dbReference>
<dbReference type="Gene3D" id="1.20.1250.20">
    <property type="entry name" value="MFS general substrate transporter like domains"/>
    <property type="match status" value="1"/>
</dbReference>
<feature type="transmembrane region" description="Helical" evidence="6">
    <location>
        <begin position="447"/>
        <end position="469"/>
    </location>
</feature>
<dbReference type="RefSeq" id="XP_062655407.1">
    <property type="nucleotide sequence ID" value="XM_062806878.1"/>
</dbReference>
<evidence type="ECO:0000313" key="9">
    <source>
        <dbReference type="Proteomes" id="UP001278766"/>
    </source>
</evidence>
<feature type="region of interest" description="Disordered" evidence="5">
    <location>
        <begin position="1"/>
        <end position="24"/>
    </location>
</feature>
<keyword evidence="2 6" id="KW-0812">Transmembrane</keyword>
<dbReference type="InterPro" id="IPR011701">
    <property type="entry name" value="MFS"/>
</dbReference>
<dbReference type="GO" id="GO:0015174">
    <property type="term" value="F:basic amino acid transmembrane transporter activity"/>
    <property type="evidence" value="ECO:0007669"/>
    <property type="project" value="TreeGrafter"/>
</dbReference>
<dbReference type="GO" id="GO:0000329">
    <property type="term" value="C:fungal-type vacuole membrane"/>
    <property type="evidence" value="ECO:0007669"/>
    <property type="project" value="TreeGrafter"/>
</dbReference>
<reference evidence="8" key="1">
    <citation type="journal article" date="2023" name="Mol. Phylogenet. Evol.">
        <title>Genome-scale phylogeny and comparative genomics of the fungal order Sordariales.</title>
        <authorList>
            <person name="Hensen N."/>
            <person name="Bonometti L."/>
            <person name="Westerberg I."/>
            <person name="Brannstrom I.O."/>
            <person name="Guillou S."/>
            <person name="Cros-Aarteil S."/>
            <person name="Calhoun S."/>
            <person name="Haridas S."/>
            <person name="Kuo A."/>
            <person name="Mondo S."/>
            <person name="Pangilinan J."/>
            <person name="Riley R."/>
            <person name="LaButti K."/>
            <person name="Andreopoulos B."/>
            <person name="Lipzen A."/>
            <person name="Chen C."/>
            <person name="Yan M."/>
            <person name="Daum C."/>
            <person name="Ng V."/>
            <person name="Clum A."/>
            <person name="Steindorff A."/>
            <person name="Ohm R.A."/>
            <person name="Martin F."/>
            <person name="Silar P."/>
            <person name="Natvig D.O."/>
            <person name="Lalanne C."/>
            <person name="Gautier V."/>
            <person name="Ament-Velasquez S.L."/>
            <person name="Kruys A."/>
            <person name="Hutchinson M.I."/>
            <person name="Powell A.J."/>
            <person name="Barry K."/>
            <person name="Miller A.N."/>
            <person name="Grigoriev I.V."/>
            <person name="Debuchy R."/>
            <person name="Gladieux P."/>
            <person name="Hiltunen Thoren M."/>
            <person name="Johannesson H."/>
        </authorList>
    </citation>
    <scope>NUCLEOTIDE SEQUENCE</scope>
    <source>
        <strain evidence="8">CBS 168.71</strain>
    </source>
</reference>
<dbReference type="EMBL" id="JAUEPN010000008">
    <property type="protein sequence ID" value="KAK3291893.1"/>
    <property type="molecule type" value="Genomic_DNA"/>
</dbReference>
<feature type="transmembrane region" description="Helical" evidence="6">
    <location>
        <begin position="282"/>
        <end position="299"/>
    </location>
</feature>
<dbReference type="SUPFAM" id="SSF103473">
    <property type="entry name" value="MFS general substrate transporter"/>
    <property type="match status" value="1"/>
</dbReference>
<feature type="transmembrane region" description="Helical" evidence="6">
    <location>
        <begin position="118"/>
        <end position="134"/>
    </location>
</feature>
<protein>
    <submittedName>
        <fullName evidence="8">Major facilitator superfamily domain-containing protein</fullName>
    </submittedName>
</protein>
<reference evidence="8" key="2">
    <citation type="submission" date="2023-06" db="EMBL/GenBank/DDBJ databases">
        <authorList>
            <consortium name="Lawrence Berkeley National Laboratory"/>
            <person name="Haridas S."/>
            <person name="Hensen N."/>
            <person name="Bonometti L."/>
            <person name="Westerberg I."/>
            <person name="Brannstrom I.O."/>
            <person name="Guillou S."/>
            <person name="Cros-Aarteil S."/>
            <person name="Calhoun S."/>
            <person name="Kuo A."/>
            <person name="Mondo S."/>
            <person name="Pangilinan J."/>
            <person name="Riley R."/>
            <person name="Labutti K."/>
            <person name="Andreopoulos B."/>
            <person name="Lipzen A."/>
            <person name="Chen C."/>
            <person name="Yanf M."/>
            <person name="Daum C."/>
            <person name="Ng V."/>
            <person name="Clum A."/>
            <person name="Steindorff A."/>
            <person name="Ohm R."/>
            <person name="Martin F."/>
            <person name="Silar P."/>
            <person name="Natvig D."/>
            <person name="Lalanne C."/>
            <person name="Gautier V."/>
            <person name="Ament-Velasquez S.L."/>
            <person name="Kruys A."/>
            <person name="Hutchinson M.I."/>
            <person name="Powell A.J."/>
            <person name="Barry K."/>
            <person name="Miller A.N."/>
            <person name="Grigoriev I.V."/>
            <person name="Debuchy R."/>
            <person name="Gladieux P."/>
            <person name="Thoren M.H."/>
            <person name="Johannesson H."/>
        </authorList>
    </citation>
    <scope>NUCLEOTIDE SEQUENCE</scope>
    <source>
        <strain evidence="8">CBS 168.71</strain>
    </source>
</reference>
<proteinExistence type="predicted"/>
<keyword evidence="4 6" id="KW-0472">Membrane</keyword>
<dbReference type="InterPro" id="IPR036259">
    <property type="entry name" value="MFS_trans_sf"/>
</dbReference>
<evidence type="ECO:0000256" key="5">
    <source>
        <dbReference type="SAM" id="MobiDB-lite"/>
    </source>
</evidence>
<dbReference type="AlphaFoldDB" id="A0AAE0H8F9"/>
<name>A0AAE0H8F9_9PEZI</name>
<keyword evidence="9" id="KW-1185">Reference proteome</keyword>